<dbReference type="Proteomes" id="UP000507470">
    <property type="component" value="Unassembled WGS sequence"/>
</dbReference>
<keyword evidence="2" id="KW-1185">Reference proteome</keyword>
<organism evidence="1 2">
    <name type="scientific">Mytilus coruscus</name>
    <name type="common">Sea mussel</name>
    <dbReference type="NCBI Taxonomy" id="42192"/>
    <lineage>
        <taxon>Eukaryota</taxon>
        <taxon>Metazoa</taxon>
        <taxon>Spiralia</taxon>
        <taxon>Lophotrochozoa</taxon>
        <taxon>Mollusca</taxon>
        <taxon>Bivalvia</taxon>
        <taxon>Autobranchia</taxon>
        <taxon>Pteriomorphia</taxon>
        <taxon>Mytilida</taxon>
        <taxon>Mytiloidea</taxon>
        <taxon>Mytilidae</taxon>
        <taxon>Mytilinae</taxon>
        <taxon>Mytilus</taxon>
    </lineage>
</organism>
<dbReference type="SUPFAM" id="SSF48452">
    <property type="entry name" value="TPR-like"/>
    <property type="match status" value="1"/>
</dbReference>
<evidence type="ECO:0000313" key="2">
    <source>
        <dbReference type="Proteomes" id="UP000507470"/>
    </source>
</evidence>
<dbReference type="Gene3D" id="1.25.40.10">
    <property type="entry name" value="Tetratricopeptide repeat domain"/>
    <property type="match status" value="1"/>
</dbReference>
<protein>
    <submittedName>
        <fullName evidence="1">TTC30</fullName>
    </submittedName>
</protein>
<dbReference type="AlphaFoldDB" id="A0A6J8AQE4"/>
<name>A0A6J8AQE4_MYTCO</name>
<proteinExistence type="predicted"/>
<sequence>MLKLAAMSKGTSESMNIYKFLCQKIGSEEVVKIRRLTFAINDIGKRCQFITSGSKGEGLDFKGSDLDIMHVDTSFKVYQSENDVDYEGTNCFATADTFHDYQIQSYEINESLLCRHIRCLHHILPTFSTICMHHYSCKVDRFSKLLFNFLHHSNTGLSRRLFALQLSAAFMLAIESTQYVHSAGNKYRYVMYKHDLSNLMIGLHSDAVSGLLKLASFFYVHRNYTDALTVLTHTLQKCTNEKFYTAFFDYTDTFTHFQNHAVDMLKNEKICTIIKLLTIHAFRFGKSSSIVPQELQLEVPQELQLHLSHSFHPLPFAHFLCFLCYYHLHDITSCIQCIQQLEHVRLTLYDYSIYHPNSQETHILCGIAYQMMGETHLAFNAFQNALEIYVNNLTSAASRLSSLF</sequence>
<gene>
    <name evidence="1" type="ORF">MCOR_10459</name>
</gene>
<accession>A0A6J8AQE4</accession>
<reference evidence="1 2" key="1">
    <citation type="submission" date="2020-06" db="EMBL/GenBank/DDBJ databases">
        <authorList>
            <person name="Li R."/>
            <person name="Bekaert M."/>
        </authorList>
    </citation>
    <scope>NUCLEOTIDE SEQUENCE [LARGE SCALE GENOMIC DNA]</scope>
    <source>
        <strain evidence="2">wild</strain>
    </source>
</reference>
<evidence type="ECO:0000313" key="1">
    <source>
        <dbReference type="EMBL" id="CAC5372328.1"/>
    </source>
</evidence>
<dbReference type="InterPro" id="IPR011990">
    <property type="entry name" value="TPR-like_helical_dom_sf"/>
</dbReference>
<dbReference type="EMBL" id="CACVKT020001843">
    <property type="protein sequence ID" value="CAC5372328.1"/>
    <property type="molecule type" value="Genomic_DNA"/>
</dbReference>